<evidence type="ECO:0000256" key="3">
    <source>
        <dbReference type="ARBA" id="ARBA00022475"/>
    </source>
</evidence>
<dbReference type="EMBL" id="CP038908">
    <property type="protein sequence ID" value="QGO04239.1"/>
    <property type="molecule type" value="Genomic_DNA"/>
</dbReference>
<dbReference type="Pfam" id="PF13614">
    <property type="entry name" value="AAA_31"/>
    <property type="match status" value="1"/>
</dbReference>
<dbReference type="InterPro" id="IPR032807">
    <property type="entry name" value="GNVR"/>
</dbReference>
<reference evidence="17 18" key="1">
    <citation type="submission" date="2019-04" db="EMBL/GenBank/DDBJ databases">
        <title>Complete genome sequencing of Piscirickettsia salmonis strain Psal-009.</title>
        <authorList>
            <person name="Schober I."/>
            <person name="Bunk B."/>
            <person name="Sproer C."/>
            <person name="Carril G.P."/>
            <person name="Riedel T."/>
            <person name="Flores-Herrera P.A."/>
            <person name="Nourdin-Galindo G."/>
            <person name="Marshall S.H."/>
            <person name="Overmann J."/>
        </authorList>
    </citation>
    <scope>NUCLEOTIDE SEQUENCE [LARGE SCALE GENOMIC DNA]</scope>
    <source>
        <strain evidence="17 18">Psal-009</strain>
    </source>
</reference>
<dbReference type="AlphaFoldDB" id="A0A9Q6PUN9"/>
<evidence type="ECO:0000313" key="17">
    <source>
        <dbReference type="EMBL" id="QGO04239.1"/>
    </source>
</evidence>
<dbReference type="FunFam" id="3.40.50.300:FF:000527">
    <property type="entry name" value="Tyrosine-protein kinase etk"/>
    <property type="match status" value="1"/>
</dbReference>
<evidence type="ECO:0000256" key="4">
    <source>
        <dbReference type="ARBA" id="ARBA00022519"/>
    </source>
</evidence>
<evidence type="ECO:0000259" key="14">
    <source>
        <dbReference type="Pfam" id="PF02706"/>
    </source>
</evidence>
<keyword evidence="3" id="KW-1003">Cell membrane</keyword>
<evidence type="ECO:0000256" key="6">
    <source>
        <dbReference type="ARBA" id="ARBA00022692"/>
    </source>
</evidence>
<gene>
    <name evidence="17" type="primary">wzc</name>
    <name evidence="17" type="ORF">Psal009_00097</name>
</gene>
<dbReference type="SUPFAM" id="SSF52540">
    <property type="entry name" value="P-loop containing nucleoside triphosphate hydrolases"/>
    <property type="match status" value="1"/>
</dbReference>
<dbReference type="PANTHER" id="PTHR32309:SF32">
    <property type="entry name" value="TYROSINE-PROTEIN KINASE ETK-RELATED"/>
    <property type="match status" value="1"/>
</dbReference>
<evidence type="ECO:0000259" key="16">
    <source>
        <dbReference type="Pfam" id="PF13807"/>
    </source>
</evidence>
<dbReference type="InterPro" id="IPR003856">
    <property type="entry name" value="LPS_length_determ_N"/>
</dbReference>
<dbReference type="InterPro" id="IPR027417">
    <property type="entry name" value="P-loop_NTPase"/>
</dbReference>
<keyword evidence="5 17" id="KW-0808">Transferase</keyword>
<dbReference type="InterPro" id="IPR005702">
    <property type="entry name" value="Wzc-like_C"/>
</dbReference>
<dbReference type="Pfam" id="PF13807">
    <property type="entry name" value="GNVR"/>
    <property type="match status" value="1"/>
</dbReference>
<evidence type="ECO:0000256" key="5">
    <source>
        <dbReference type="ARBA" id="ARBA00022679"/>
    </source>
</evidence>
<dbReference type="CDD" id="cd05387">
    <property type="entry name" value="BY-kinase"/>
    <property type="match status" value="1"/>
</dbReference>
<evidence type="ECO:0000256" key="11">
    <source>
        <dbReference type="ARBA" id="ARBA00023136"/>
    </source>
</evidence>
<dbReference type="GeneID" id="66739297"/>
<evidence type="ECO:0000256" key="2">
    <source>
        <dbReference type="ARBA" id="ARBA00008883"/>
    </source>
</evidence>
<keyword evidence="18" id="KW-1185">Reference proteome</keyword>
<keyword evidence="12" id="KW-0829">Tyrosine-protein kinase</keyword>
<dbReference type="Pfam" id="PF02706">
    <property type="entry name" value="Wzz"/>
    <property type="match status" value="1"/>
</dbReference>
<evidence type="ECO:0000256" key="12">
    <source>
        <dbReference type="ARBA" id="ARBA00023137"/>
    </source>
</evidence>
<evidence type="ECO:0000256" key="1">
    <source>
        <dbReference type="ARBA" id="ARBA00004429"/>
    </source>
</evidence>
<keyword evidence="6" id="KW-0812">Transmembrane</keyword>
<keyword evidence="11" id="KW-0472">Membrane</keyword>
<sequence length="751" mass="83144">MATQSQQSQIDKVLDVDVIDIKQLIATLLDKKKTILITTAVFFIIAALYCSFRVPTYDANILLNSDLNSSGASLSSVIGGELPSILGGDQAAAKAQTEISLIQSRSVLEPVVKSLHLDVIAEPDYFPIIGKGLAHRYDAENYANEYASPFAWLSSFAWGGESIEIGQFEVSTPLKAKEFTLVNLGQGRYQLYGPQGDKLGVGAVGKPFAKEINSFTRVYLLVNSLKSPVGVKFRLKELHMMDALQVISSKLSVSLTDKNTPLINLGYTGYSPEKTAEILDAIADQAVRQDVYRKSEQAAKTLAFLKQRIPSVQQSVYQAEKALNDYRSQSGNISLDAETKLMMQSVTDLESKIYDLKVQKAQLLQQFTERSVQVEEVNTSIVALTVQLKSLNIRLKNLPQADQVAVNLIRNAKVQNTIYTNLMQKVQQFELLKAGTVGDLSVIDYANIPYKISNKPTLLIIILVTFIGFFLSMIYVFIRKALFQGIEDPDVIESRHGLSVLGTLLTSPAQQQQVKDFQKNKVMQLKLLSELDPMDMTVEALRSLRTNLTFELAAAKNNIINISGPCPNVGKTFVSVNLAHVLSETGQRVLVIDGDLRRGSMHDYFGLSREHGLIDVLEGKLTLEHAVHRTHIDNLDMMPTGALIVKHAELLMGNKLGEVLEQLSSNYDAVIIDTAPILAITDASLVAQYAGTNIVVFADTMHDDKEIELTINRFEKAGVKLAGFIFNNMQMATTTLSNKYKYAYRYEARKN</sequence>
<dbReference type="GO" id="GO:0005886">
    <property type="term" value="C:plasma membrane"/>
    <property type="evidence" value="ECO:0007669"/>
    <property type="project" value="UniProtKB-SubCell"/>
</dbReference>
<evidence type="ECO:0000256" key="8">
    <source>
        <dbReference type="ARBA" id="ARBA00022777"/>
    </source>
</evidence>
<dbReference type="GO" id="GO:0042802">
    <property type="term" value="F:identical protein binding"/>
    <property type="evidence" value="ECO:0007669"/>
    <property type="project" value="UniProtKB-ARBA"/>
</dbReference>
<evidence type="ECO:0000256" key="9">
    <source>
        <dbReference type="ARBA" id="ARBA00022840"/>
    </source>
</evidence>
<dbReference type="PANTHER" id="PTHR32309">
    <property type="entry name" value="TYROSINE-PROTEIN KINASE"/>
    <property type="match status" value="1"/>
</dbReference>
<feature type="domain" description="Tyrosine-protein kinase G-rich" evidence="16">
    <location>
        <begin position="402"/>
        <end position="481"/>
    </location>
</feature>
<keyword evidence="10" id="KW-1133">Transmembrane helix</keyword>
<dbReference type="GO" id="GO:0005524">
    <property type="term" value="F:ATP binding"/>
    <property type="evidence" value="ECO:0007669"/>
    <property type="project" value="UniProtKB-KW"/>
</dbReference>
<dbReference type="InterPro" id="IPR025669">
    <property type="entry name" value="AAA_dom"/>
</dbReference>
<dbReference type="EC" id="2.7.10.-" evidence="17"/>
<dbReference type="Proteomes" id="UP000422232">
    <property type="component" value="Chromosome"/>
</dbReference>
<organism evidence="17 18">
    <name type="scientific">Piscirickettsia salmonis</name>
    <dbReference type="NCBI Taxonomy" id="1238"/>
    <lineage>
        <taxon>Bacteria</taxon>
        <taxon>Pseudomonadati</taxon>
        <taxon>Pseudomonadota</taxon>
        <taxon>Gammaproteobacteria</taxon>
        <taxon>Thiotrichales</taxon>
        <taxon>Piscirickettsiaceae</taxon>
        <taxon>Piscirickettsia</taxon>
    </lineage>
</organism>
<keyword evidence="4" id="KW-0997">Cell inner membrane</keyword>
<feature type="domain" description="AAA" evidence="15">
    <location>
        <begin position="562"/>
        <end position="682"/>
    </location>
</feature>
<evidence type="ECO:0000256" key="13">
    <source>
        <dbReference type="ARBA" id="ARBA00053015"/>
    </source>
</evidence>
<evidence type="ECO:0000256" key="10">
    <source>
        <dbReference type="ARBA" id="ARBA00022989"/>
    </source>
</evidence>
<protein>
    <submittedName>
        <fullName evidence="17">Tyrosine-protein kinase wzc</fullName>
        <ecNumber evidence="17">2.7.10.-</ecNumber>
    </submittedName>
</protein>
<comment type="subcellular location">
    <subcellularLocation>
        <location evidence="1">Cell inner membrane</location>
        <topology evidence="1">Multi-pass membrane protein</topology>
    </subcellularLocation>
</comment>
<keyword evidence="8 17" id="KW-0418">Kinase</keyword>
<dbReference type="Pfam" id="PF23607">
    <property type="entry name" value="WZC_N"/>
    <property type="match status" value="1"/>
</dbReference>
<dbReference type="GO" id="GO:0004713">
    <property type="term" value="F:protein tyrosine kinase activity"/>
    <property type="evidence" value="ECO:0007669"/>
    <property type="project" value="UniProtKB-KW"/>
</dbReference>
<accession>A0A9Q6PUN9</accession>
<dbReference type="NCBIfam" id="TIGR01007">
    <property type="entry name" value="eps_fam"/>
    <property type="match status" value="1"/>
</dbReference>
<feature type="domain" description="Polysaccharide chain length determinant N-terminal" evidence="14">
    <location>
        <begin position="19"/>
        <end position="115"/>
    </location>
</feature>
<dbReference type="RefSeq" id="WP_122940254.1">
    <property type="nucleotide sequence ID" value="NZ_CP012413.1"/>
</dbReference>
<comment type="catalytic activity">
    <reaction evidence="13">
        <text>L-tyrosyl-[protein] + ATP = O-phospho-L-tyrosyl-[protein] + ADP + H(+)</text>
        <dbReference type="Rhea" id="RHEA:10596"/>
        <dbReference type="Rhea" id="RHEA-COMP:10136"/>
        <dbReference type="Rhea" id="RHEA-COMP:20101"/>
        <dbReference type="ChEBI" id="CHEBI:15378"/>
        <dbReference type="ChEBI" id="CHEBI:30616"/>
        <dbReference type="ChEBI" id="CHEBI:46858"/>
        <dbReference type="ChEBI" id="CHEBI:61978"/>
        <dbReference type="ChEBI" id="CHEBI:456216"/>
    </reaction>
</comment>
<proteinExistence type="inferred from homology"/>
<evidence type="ECO:0000313" key="18">
    <source>
        <dbReference type="Proteomes" id="UP000422232"/>
    </source>
</evidence>
<evidence type="ECO:0000259" key="15">
    <source>
        <dbReference type="Pfam" id="PF13614"/>
    </source>
</evidence>
<keyword evidence="9" id="KW-0067">ATP-binding</keyword>
<keyword evidence="7" id="KW-0547">Nucleotide-binding</keyword>
<evidence type="ECO:0000256" key="7">
    <source>
        <dbReference type="ARBA" id="ARBA00022741"/>
    </source>
</evidence>
<dbReference type="InterPro" id="IPR050445">
    <property type="entry name" value="Bact_polysacc_biosynth/exp"/>
</dbReference>
<name>A0A9Q6PUN9_PISSA</name>
<comment type="similarity">
    <text evidence="2">Belongs to the etk/wzc family.</text>
</comment>
<dbReference type="Gene3D" id="3.40.50.300">
    <property type="entry name" value="P-loop containing nucleotide triphosphate hydrolases"/>
    <property type="match status" value="1"/>
</dbReference>